<proteinExistence type="predicted"/>
<gene>
    <name evidence="1" type="ORF">M9H77_03932</name>
</gene>
<accession>A0ACC0CCT9</accession>
<evidence type="ECO:0000313" key="2">
    <source>
        <dbReference type="Proteomes" id="UP001060085"/>
    </source>
</evidence>
<dbReference type="Proteomes" id="UP001060085">
    <property type="component" value="Linkage Group LG01"/>
</dbReference>
<comment type="caution">
    <text evidence="1">The sequence shown here is derived from an EMBL/GenBank/DDBJ whole genome shotgun (WGS) entry which is preliminary data.</text>
</comment>
<name>A0ACC0CCT9_CATRO</name>
<protein>
    <submittedName>
        <fullName evidence="1">Uncharacterized protein</fullName>
    </submittedName>
</protein>
<organism evidence="1 2">
    <name type="scientific">Catharanthus roseus</name>
    <name type="common">Madagascar periwinkle</name>
    <name type="synonym">Vinca rosea</name>
    <dbReference type="NCBI Taxonomy" id="4058"/>
    <lineage>
        <taxon>Eukaryota</taxon>
        <taxon>Viridiplantae</taxon>
        <taxon>Streptophyta</taxon>
        <taxon>Embryophyta</taxon>
        <taxon>Tracheophyta</taxon>
        <taxon>Spermatophyta</taxon>
        <taxon>Magnoliopsida</taxon>
        <taxon>eudicotyledons</taxon>
        <taxon>Gunneridae</taxon>
        <taxon>Pentapetalae</taxon>
        <taxon>asterids</taxon>
        <taxon>lamiids</taxon>
        <taxon>Gentianales</taxon>
        <taxon>Apocynaceae</taxon>
        <taxon>Rauvolfioideae</taxon>
        <taxon>Vinceae</taxon>
        <taxon>Catharanthinae</taxon>
        <taxon>Catharanthus</taxon>
    </lineage>
</organism>
<keyword evidence="2" id="KW-1185">Reference proteome</keyword>
<evidence type="ECO:0000313" key="1">
    <source>
        <dbReference type="EMBL" id="KAI5682704.1"/>
    </source>
</evidence>
<dbReference type="EMBL" id="CM044701">
    <property type="protein sequence ID" value="KAI5682704.1"/>
    <property type="molecule type" value="Genomic_DNA"/>
</dbReference>
<reference evidence="2" key="1">
    <citation type="journal article" date="2023" name="Nat. Plants">
        <title>Single-cell RNA sequencing provides a high-resolution roadmap for understanding the multicellular compartmentation of specialized metabolism.</title>
        <authorList>
            <person name="Sun S."/>
            <person name="Shen X."/>
            <person name="Li Y."/>
            <person name="Li Y."/>
            <person name="Wang S."/>
            <person name="Li R."/>
            <person name="Zhang H."/>
            <person name="Shen G."/>
            <person name="Guo B."/>
            <person name="Wei J."/>
            <person name="Xu J."/>
            <person name="St-Pierre B."/>
            <person name="Chen S."/>
            <person name="Sun C."/>
        </authorList>
    </citation>
    <scope>NUCLEOTIDE SEQUENCE [LARGE SCALE GENOMIC DNA]</scope>
</reference>
<sequence length="660" mass="75911">MVRYHKMKGQKKRKKREEKYDKEEERVEKSGPEVEEEAKEEEEGEEVEENSSPKKKIRKEDTETVEELAGEFPSLPIIVPHDENDKNKPGVIFILERASLEVAKVGKNYQLLNSDDHAKFLGRNGRNPADYRPDIAHQAIVTILDSTLNKSGRLKALYVKTEKGVLIEIKPHVRIPRTFKRFCGLMLQLLQKLSVTAVSKREKLLRVIQNPVTKYLPINSRKIGFSHSSEKSVNMQDYVAAVSKDVNLVFVVGAMAHGKIEPDYVDEYLSETRDHSITIQSRMEEPLPLCNLPEELMIKILLRLPVKSILRFKAVCKSWYAFLTSSTFTSLYLREPIIALKLLKVSYTNPMSFIPKISLLVLNDNGFRASDIPIPFPFKPNDEVMVEDACNGLVCLTMNSQSKIILWNPMTRKYRFIELPSCGFFEDRLASIGLGFVPGINDYKIVRIPFHDLKPTVSIWVYTLSSDLWKKLEVPFPFVPLRCREPTFACGRMHWITLEELGVMRIVGFELNNEVLQVMEVPDSHGFDTRIKRKLLVMKDCLSMVVSLEHEVINSSFEIWVMAEYGVQESWTKLFTIGTLPMAGARQPLASLQDGKLLFQYSTENAEQMSLYDHVTKRIQYFPDHGSFMFHVFNYVESLESVGKGRRRTRFPSAFLIQDR</sequence>